<dbReference type="Gene3D" id="3.10.580.10">
    <property type="entry name" value="CBS-domain"/>
    <property type="match status" value="1"/>
</dbReference>
<dbReference type="InterPro" id="IPR003018">
    <property type="entry name" value="GAF"/>
</dbReference>
<feature type="domain" description="HD-GYP" evidence="3">
    <location>
        <begin position="304"/>
        <end position="499"/>
    </location>
</feature>
<evidence type="ECO:0000313" key="4">
    <source>
        <dbReference type="EMBL" id="QSX31068.1"/>
    </source>
</evidence>
<gene>
    <name evidence="4" type="ORF">JYB88_05345</name>
</gene>
<feature type="domain" description="CBS" evidence="2">
    <location>
        <begin position="578"/>
        <end position="634"/>
    </location>
</feature>
<reference evidence="4 5" key="1">
    <citation type="submission" date="2021-03" db="EMBL/GenBank/DDBJ databases">
        <title>Novel species identification of genus Shewanella.</title>
        <authorList>
            <person name="Liu G."/>
            <person name="Zhang Q."/>
        </authorList>
    </citation>
    <scope>NUCLEOTIDE SEQUENCE [LARGE SCALE GENOMIC DNA]</scope>
    <source>
        <strain evidence="4 5">FJAT-53726</strain>
    </source>
</reference>
<dbReference type="SUPFAM" id="SSF109604">
    <property type="entry name" value="HD-domain/PDEase-like"/>
    <property type="match status" value="1"/>
</dbReference>
<dbReference type="CDD" id="cd00077">
    <property type="entry name" value="HDc"/>
    <property type="match status" value="1"/>
</dbReference>
<accession>A0A975AM98</accession>
<dbReference type="KEGG" id="scyp:JYB88_05345"/>
<dbReference type="GO" id="GO:0008081">
    <property type="term" value="F:phosphoric diester hydrolase activity"/>
    <property type="evidence" value="ECO:0007669"/>
    <property type="project" value="UniProtKB-ARBA"/>
</dbReference>
<dbReference type="SMART" id="SM00471">
    <property type="entry name" value="HDc"/>
    <property type="match status" value="1"/>
</dbReference>
<dbReference type="AlphaFoldDB" id="A0A975AM98"/>
<dbReference type="PANTHER" id="PTHR43155">
    <property type="entry name" value="CYCLIC DI-GMP PHOSPHODIESTERASE PA4108-RELATED"/>
    <property type="match status" value="1"/>
</dbReference>
<dbReference type="InterPro" id="IPR046342">
    <property type="entry name" value="CBS_dom_sf"/>
</dbReference>
<dbReference type="SUPFAM" id="SSF54631">
    <property type="entry name" value="CBS-domain pair"/>
    <property type="match status" value="1"/>
</dbReference>
<organism evidence="4 5">
    <name type="scientific">Shewanella cyperi</name>
    <dbReference type="NCBI Taxonomy" id="2814292"/>
    <lineage>
        <taxon>Bacteria</taxon>
        <taxon>Pseudomonadati</taxon>
        <taxon>Pseudomonadota</taxon>
        <taxon>Gammaproteobacteria</taxon>
        <taxon>Alteromonadales</taxon>
        <taxon>Shewanellaceae</taxon>
        <taxon>Shewanella</taxon>
    </lineage>
</organism>
<dbReference type="Gene3D" id="1.10.3210.10">
    <property type="entry name" value="Hypothetical protein af1432"/>
    <property type="match status" value="1"/>
</dbReference>
<keyword evidence="5" id="KW-1185">Reference proteome</keyword>
<dbReference type="CDD" id="cd02205">
    <property type="entry name" value="CBS_pair_SF"/>
    <property type="match status" value="1"/>
</dbReference>
<dbReference type="InterPro" id="IPR029016">
    <property type="entry name" value="GAF-like_dom_sf"/>
</dbReference>
<dbReference type="Proteomes" id="UP000663281">
    <property type="component" value="Chromosome"/>
</dbReference>
<name>A0A975AM98_9GAMM</name>
<dbReference type="InterPro" id="IPR003607">
    <property type="entry name" value="HD/PDEase_dom"/>
</dbReference>
<dbReference type="Pfam" id="PF13487">
    <property type="entry name" value="HD_5"/>
    <property type="match status" value="1"/>
</dbReference>
<dbReference type="InterPro" id="IPR037522">
    <property type="entry name" value="HD_GYP_dom"/>
</dbReference>
<dbReference type="InterPro" id="IPR000644">
    <property type="entry name" value="CBS_dom"/>
</dbReference>
<dbReference type="PANTHER" id="PTHR43155:SF2">
    <property type="entry name" value="CYCLIC DI-GMP PHOSPHODIESTERASE PA4108"/>
    <property type="match status" value="1"/>
</dbReference>
<dbReference type="EMBL" id="CP071504">
    <property type="protein sequence ID" value="QSX31068.1"/>
    <property type="molecule type" value="Genomic_DNA"/>
</dbReference>
<evidence type="ECO:0000313" key="5">
    <source>
        <dbReference type="Proteomes" id="UP000663281"/>
    </source>
</evidence>
<evidence type="ECO:0000256" key="1">
    <source>
        <dbReference type="PROSITE-ProRule" id="PRU00703"/>
    </source>
</evidence>
<proteinExistence type="predicted"/>
<sequence length="634" mass="71297">MLRERFQQFLKPSELPKTMDLAWAILDESLNILSISEAFYRLTAKPISALLRQSIELVYPGFSAQLRQYLETCDAHVRFMFVDANGHPWQFDLYPLTEHLGHWALYQTDIQASLDNLKHWHPDYQGALYASDDWLKHIEAVMSSAPEMVLRTAIEQAVELTESQLGYLHLVDDRRHEFQLSQWSRGLGGESVHYQGNAPVCQLWQDCMEHGRVAIDNHLGPLSYTALPLPGEPQLNNHMCVPIRYRGRTVGLVGVGNRQKAYTDNDARSLQIFATILWHAIELPRTMKALFKQSKIIKKQQLQLNQSLVQLVGAISDAVELKDAYTAGHQKSVAKLCSLIGERLGLSTHRLEGLRLGAMIHDIGKLAVPSQILNKPSRLSNEEYALVKMHPAQGAEIIEDVDFPWPLKQMILQHHERLDGSGYPFGLKGEQIIYEAQIIAVADVADSMLSHRPYRPSRGMAQLSKVLLEGRGILFAAEVVDACLAILDTEPLNNVHYLGNLPLAPLVCLSQDQSLEEAINLFGRDKVSVGVVLNDERCAMVGKVDQSILTYWRSPFLNTAAERGADRHILNKRVHQVMSHKIPHIARSSTIEDAKHLLAACEEDYLIVTSEDGLPLGVLNWKILAQAFDTAREL</sequence>
<dbReference type="Gene3D" id="3.30.450.40">
    <property type="match status" value="1"/>
</dbReference>
<dbReference type="SUPFAM" id="SSF55781">
    <property type="entry name" value="GAF domain-like"/>
    <property type="match status" value="1"/>
</dbReference>
<evidence type="ECO:0000259" key="2">
    <source>
        <dbReference type="PROSITE" id="PS51371"/>
    </source>
</evidence>
<evidence type="ECO:0000259" key="3">
    <source>
        <dbReference type="PROSITE" id="PS51832"/>
    </source>
</evidence>
<dbReference type="Pfam" id="PF13185">
    <property type="entry name" value="GAF_2"/>
    <property type="match status" value="1"/>
</dbReference>
<dbReference type="PROSITE" id="PS51371">
    <property type="entry name" value="CBS"/>
    <property type="match status" value="1"/>
</dbReference>
<dbReference type="PROSITE" id="PS51832">
    <property type="entry name" value="HD_GYP"/>
    <property type="match status" value="1"/>
</dbReference>
<dbReference type="SMART" id="SM00065">
    <property type="entry name" value="GAF"/>
    <property type="match status" value="1"/>
</dbReference>
<dbReference type="RefSeq" id="WP_207325739.1">
    <property type="nucleotide sequence ID" value="NZ_CP071504.1"/>
</dbReference>
<keyword evidence="1" id="KW-0129">CBS domain</keyword>
<protein>
    <submittedName>
        <fullName evidence="4">GAF domain-containing protein</fullName>
    </submittedName>
</protein>